<evidence type="ECO:0000256" key="6">
    <source>
        <dbReference type="ARBA" id="ARBA00023242"/>
    </source>
</evidence>
<dbReference type="InterPro" id="IPR025756">
    <property type="entry name" value="Myb_CC_LHEQLE"/>
</dbReference>
<dbReference type="Proteomes" id="UP001603857">
    <property type="component" value="Unassembled WGS sequence"/>
</dbReference>
<dbReference type="InterPro" id="IPR009057">
    <property type="entry name" value="Homeodomain-like_sf"/>
</dbReference>
<protein>
    <recommendedName>
        <fullName evidence="8">HTH myb-type domain-containing protein</fullName>
    </recommendedName>
</protein>
<gene>
    <name evidence="9" type="ORF">Fmac_018570</name>
</gene>
<dbReference type="PROSITE" id="PS51294">
    <property type="entry name" value="HTH_MYB"/>
    <property type="match status" value="1"/>
</dbReference>
<evidence type="ECO:0000256" key="2">
    <source>
        <dbReference type="ARBA" id="ARBA00006783"/>
    </source>
</evidence>
<feature type="region of interest" description="Disordered" evidence="7">
    <location>
        <begin position="342"/>
        <end position="382"/>
    </location>
</feature>
<evidence type="ECO:0000256" key="4">
    <source>
        <dbReference type="ARBA" id="ARBA00023054"/>
    </source>
</evidence>
<comment type="subcellular location">
    <subcellularLocation>
        <location evidence="1">Nucleus</location>
    </subcellularLocation>
</comment>
<dbReference type="InterPro" id="IPR001005">
    <property type="entry name" value="SANT/Myb"/>
</dbReference>
<dbReference type="PANTHER" id="PTHR31499:SF43">
    <property type="entry name" value="MYB FAMILY TRANSCRIPTION FACTOR APL"/>
    <property type="match status" value="1"/>
</dbReference>
<dbReference type="Gene3D" id="1.10.10.60">
    <property type="entry name" value="Homeodomain-like"/>
    <property type="match status" value="1"/>
</dbReference>
<evidence type="ECO:0000259" key="8">
    <source>
        <dbReference type="PROSITE" id="PS51294"/>
    </source>
</evidence>
<dbReference type="InterPro" id="IPR046955">
    <property type="entry name" value="PHR1-like"/>
</dbReference>
<evidence type="ECO:0000313" key="9">
    <source>
        <dbReference type="EMBL" id="KAL2330989.1"/>
    </source>
</evidence>
<evidence type="ECO:0000256" key="7">
    <source>
        <dbReference type="SAM" id="MobiDB-lite"/>
    </source>
</evidence>
<organism evidence="9 10">
    <name type="scientific">Flemingia macrophylla</name>
    <dbReference type="NCBI Taxonomy" id="520843"/>
    <lineage>
        <taxon>Eukaryota</taxon>
        <taxon>Viridiplantae</taxon>
        <taxon>Streptophyta</taxon>
        <taxon>Embryophyta</taxon>
        <taxon>Tracheophyta</taxon>
        <taxon>Spermatophyta</taxon>
        <taxon>Magnoliopsida</taxon>
        <taxon>eudicotyledons</taxon>
        <taxon>Gunneridae</taxon>
        <taxon>Pentapetalae</taxon>
        <taxon>rosids</taxon>
        <taxon>fabids</taxon>
        <taxon>Fabales</taxon>
        <taxon>Fabaceae</taxon>
        <taxon>Papilionoideae</taxon>
        <taxon>50 kb inversion clade</taxon>
        <taxon>NPAAA clade</taxon>
        <taxon>indigoferoid/millettioid clade</taxon>
        <taxon>Phaseoleae</taxon>
        <taxon>Flemingia</taxon>
    </lineage>
</organism>
<reference evidence="9 10" key="1">
    <citation type="submission" date="2024-08" db="EMBL/GenBank/DDBJ databases">
        <title>Insights into the chromosomal genome structure of Flemingia macrophylla.</title>
        <authorList>
            <person name="Ding Y."/>
            <person name="Zhao Y."/>
            <person name="Bi W."/>
            <person name="Wu M."/>
            <person name="Zhao G."/>
            <person name="Gong Y."/>
            <person name="Li W."/>
            <person name="Zhang P."/>
        </authorList>
    </citation>
    <scope>NUCLEOTIDE SEQUENCE [LARGE SCALE GENOMIC DNA]</scope>
    <source>
        <strain evidence="9">DYQJB</strain>
        <tissue evidence="9">Leaf</tissue>
    </source>
</reference>
<dbReference type="InterPro" id="IPR017930">
    <property type="entry name" value="Myb_dom"/>
</dbReference>
<accession>A0ABD1M5C8</accession>
<feature type="domain" description="HTH myb-type" evidence="8">
    <location>
        <begin position="32"/>
        <end position="92"/>
    </location>
</feature>
<feature type="region of interest" description="Disordered" evidence="7">
    <location>
        <begin position="1"/>
        <end position="20"/>
    </location>
</feature>
<dbReference type="FunFam" id="1.10.10.60:FF:000002">
    <property type="entry name" value="Myb family transcription factor"/>
    <property type="match status" value="1"/>
</dbReference>
<keyword evidence="6" id="KW-0539">Nucleus</keyword>
<dbReference type="GO" id="GO:0005634">
    <property type="term" value="C:nucleus"/>
    <property type="evidence" value="ECO:0007669"/>
    <property type="project" value="UniProtKB-SubCell"/>
</dbReference>
<dbReference type="AlphaFoldDB" id="A0ABD1M5C8"/>
<keyword evidence="5" id="KW-0804">Transcription</keyword>
<feature type="compositionally biased region" description="Basic and acidic residues" evidence="7">
    <location>
        <begin position="342"/>
        <end position="353"/>
    </location>
</feature>
<dbReference type="Pfam" id="PF14379">
    <property type="entry name" value="Myb_CC_LHEQLE"/>
    <property type="match status" value="1"/>
</dbReference>
<dbReference type="NCBIfam" id="TIGR01557">
    <property type="entry name" value="myb_SHAQKYF"/>
    <property type="match status" value="1"/>
</dbReference>
<dbReference type="InterPro" id="IPR006447">
    <property type="entry name" value="Myb_dom_plants"/>
</dbReference>
<dbReference type="EMBL" id="JBGMDY010000006">
    <property type="protein sequence ID" value="KAL2330989.1"/>
    <property type="molecule type" value="Genomic_DNA"/>
</dbReference>
<keyword evidence="10" id="KW-1185">Reference proteome</keyword>
<evidence type="ECO:0000256" key="3">
    <source>
        <dbReference type="ARBA" id="ARBA00023015"/>
    </source>
</evidence>
<keyword evidence="3" id="KW-0805">Transcription regulation</keyword>
<dbReference type="PANTHER" id="PTHR31499">
    <property type="entry name" value="MYB FAMILY TRANSCRIPTION FACTOR PHL11"/>
    <property type="match status" value="1"/>
</dbReference>
<name>A0ABD1M5C8_9FABA</name>
<sequence>MERMFPPKKPSTMNSHDRPMCVQGDSGLVLTTDPKPRLRWTVELHERFVDAVTQLGGPDKATPKTIMRVMGVKGLTLYHLKSHLQKFRLGKQPHKEFNDHSIKDGMRASALELQRNTASSSAMIGRNMNDNSHMVDAIRMQIEVQRRLHEQLEVQKHLQLRIEAQGKYMQSILEKAYQTLAGENMASAATNLKGTMVPHQGIPDMGVIKEFGPPLGFSSFQDLDNIYGGDQIDLQQNMEKPPIDHGFMPMNESLCLGKKRNNPYSGSGKSPLIWSDDLRLQDLGGPASSCLGPQDDPFKGDQIQIAPPGSLDRATSTDMDPMSEIYDSKPVLQGEGVVGEKKFDASMKLERPSPRRAPLQAERMSPMISTGTMAQGRGSPFG</sequence>
<keyword evidence="4" id="KW-0175">Coiled coil</keyword>
<dbReference type="SUPFAM" id="SSF46689">
    <property type="entry name" value="Homeodomain-like"/>
    <property type="match status" value="1"/>
</dbReference>
<comment type="similarity">
    <text evidence="2">Belongs to the MYB-CC family.</text>
</comment>
<dbReference type="GO" id="GO:0010468">
    <property type="term" value="P:regulation of gene expression"/>
    <property type="evidence" value="ECO:0007669"/>
    <property type="project" value="UniProtKB-ARBA"/>
</dbReference>
<comment type="caution">
    <text evidence="9">The sequence shown here is derived from an EMBL/GenBank/DDBJ whole genome shotgun (WGS) entry which is preliminary data.</text>
</comment>
<evidence type="ECO:0000313" key="10">
    <source>
        <dbReference type="Proteomes" id="UP001603857"/>
    </source>
</evidence>
<proteinExistence type="inferred from homology"/>
<dbReference type="Pfam" id="PF00249">
    <property type="entry name" value="Myb_DNA-binding"/>
    <property type="match status" value="1"/>
</dbReference>
<evidence type="ECO:0000256" key="1">
    <source>
        <dbReference type="ARBA" id="ARBA00004123"/>
    </source>
</evidence>
<evidence type="ECO:0000256" key="5">
    <source>
        <dbReference type="ARBA" id="ARBA00023163"/>
    </source>
</evidence>